<organism evidence="4 5">
    <name type="scientific">Pseudotabrizicola algicola</name>
    <dbReference type="NCBI Taxonomy" id="2709381"/>
    <lineage>
        <taxon>Bacteria</taxon>
        <taxon>Pseudomonadati</taxon>
        <taxon>Pseudomonadota</taxon>
        <taxon>Alphaproteobacteria</taxon>
        <taxon>Rhodobacterales</taxon>
        <taxon>Paracoccaceae</taxon>
        <taxon>Pseudotabrizicola</taxon>
    </lineage>
</organism>
<dbReference type="PROSITE" id="PS00379">
    <property type="entry name" value="CDP_ALCOHOL_P_TRANSF"/>
    <property type="match status" value="1"/>
</dbReference>
<dbReference type="AlphaFoldDB" id="A0A6B3RGT1"/>
<feature type="transmembrane region" description="Helical" evidence="3">
    <location>
        <begin position="148"/>
        <end position="168"/>
    </location>
</feature>
<evidence type="ECO:0000256" key="3">
    <source>
        <dbReference type="SAM" id="Phobius"/>
    </source>
</evidence>
<sequence length="213" mass="22234">MLDGAMRRLIDPALNRGGRWLAARGATADGITLLGLGFGLLAAAALAAGLPGWLALLPLVVGRVLDGLDGAVARATFKTDFGGYFDIFCDFVFYAAIPLAFVMRDPAENAVAGAFLLAAFYANAASFLGYAIIAAKRGMTTTQQGEKSLYYAVGLLEGTETIAFFVLICLFPGLFAPAALIFGGLCLVTAAARVVLARRVFFDAPSGAEHGTR</sequence>
<keyword evidence="3" id="KW-0812">Transmembrane</keyword>
<dbReference type="InterPro" id="IPR000462">
    <property type="entry name" value="CDP-OH_P_trans"/>
</dbReference>
<feature type="transmembrane region" description="Helical" evidence="3">
    <location>
        <begin position="84"/>
        <end position="103"/>
    </location>
</feature>
<dbReference type="Pfam" id="PF01066">
    <property type="entry name" value="CDP-OH_P_transf"/>
    <property type="match status" value="1"/>
</dbReference>
<keyword evidence="5" id="KW-1185">Reference proteome</keyword>
<dbReference type="RefSeq" id="WP_164608671.1">
    <property type="nucleotide sequence ID" value="NZ_JAAIKE010000001.1"/>
</dbReference>
<evidence type="ECO:0000256" key="1">
    <source>
        <dbReference type="ARBA" id="ARBA00022679"/>
    </source>
</evidence>
<name>A0A6B3RGT1_9RHOB</name>
<dbReference type="GO" id="GO:0016780">
    <property type="term" value="F:phosphotransferase activity, for other substituted phosphate groups"/>
    <property type="evidence" value="ECO:0007669"/>
    <property type="project" value="InterPro"/>
</dbReference>
<reference evidence="4 5" key="1">
    <citation type="submission" date="2020-02" db="EMBL/GenBank/DDBJ databases">
        <title>Rhodobacter algicola sp. nov., isolated from microalga culture.</title>
        <authorList>
            <person name="Park C.-Y."/>
        </authorList>
    </citation>
    <scope>NUCLEOTIDE SEQUENCE [LARGE SCALE GENOMIC DNA]</scope>
    <source>
        <strain evidence="4 5">ETT8</strain>
    </source>
</reference>
<keyword evidence="1 2" id="KW-0808">Transferase</keyword>
<evidence type="ECO:0000313" key="4">
    <source>
        <dbReference type="EMBL" id="NEX44611.1"/>
    </source>
</evidence>
<accession>A0A6B3RGT1</accession>
<feature type="transmembrane region" description="Helical" evidence="3">
    <location>
        <begin position="174"/>
        <end position="196"/>
    </location>
</feature>
<evidence type="ECO:0000313" key="5">
    <source>
        <dbReference type="Proteomes" id="UP000481421"/>
    </source>
</evidence>
<dbReference type="InterPro" id="IPR043130">
    <property type="entry name" value="CDP-OH_PTrfase_TM_dom"/>
</dbReference>
<comment type="similarity">
    <text evidence="2">Belongs to the CDP-alcohol phosphatidyltransferase class-I family.</text>
</comment>
<evidence type="ECO:0000256" key="2">
    <source>
        <dbReference type="RuleBase" id="RU003750"/>
    </source>
</evidence>
<dbReference type="InterPro" id="IPR048254">
    <property type="entry name" value="CDP_ALCOHOL_P_TRANSF_CS"/>
</dbReference>
<keyword evidence="3" id="KW-1133">Transmembrane helix</keyword>
<feature type="transmembrane region" description="Helical" evidence="3">
    <location>
        <begin position="115"/>
        <end position="136"/>
    </location>
</feature>
<dbReference type="Gene3D" id="1.20.120.1760">
    <property type="match status" value="1"/>
</dbReference>
<dbReference type="GO" id="GO:0016020">
    <property type="term" value="C:membrane"/>
    <property type="evidence" value="ECO:0007669"/>
    <property type="project" value="InterPro"/>
</dbReference>
<dbReference type="Proteomes" id="UP000481421">
    <property type="component" value="Unassembled WGS sequence"/>
</dbReference>
<comment type="caution">
    <text evidence="4">The sequence shown here is derived from an EMBL/GenBank/DDBJ whole genome shotgun (WGS) entry which is preliminary data.</text>
</comment>
<protein>
    <submittedName>
        <fullName evidence="4">CDP-alcohol phosphatidyltransferase family protein</fullName>
    </submittedName>
</protein>
<dbReference type="GO" id="GO:0008654">
    <property type="term" value="P:phospholipid biosynthetic process"/>
    <property type="evidence" value="ECO:0007669"/>
    <property type="project" value="InterPro"/>
</dbReference>
<keyword evidence="3" id="KW-0472">Membrane</keyword>
<dbReference type="EMBL" id="JAAIKE010000001">
    <property type="protein sequence ID" value="NEX44611.1"/>
    <property type="molecule type" value="Genomic_DNA"/>
</dbReference>
<proteinExistence type="inferred from homology"/>
<gene>
    <name evidence="4" type="ORF">G3572_00210</name>
</gene>